<dbReference type="SMART" id="SM00388">
    <property type="entry name" value="HisKA"/>
    <property type="match status" value="1"/>
</dbReference>
<reference evidence="13" key="1">
    <citation type="submission" date="2018-07" db="EMBL/GenBank/DDBJ databases">
        <title>Genome sequencing of Paracoccus sp. SC2-6.</title>
        <authorList>
            <person name="Heo J."/>
            <person name="Kim S.-J."/>
            <person name="Kwon S.-W."/>
        </authorList>
    </citation>
    <scope>NUCLEOTIDE SEQUENCE [LARGE SCALE GENOMIC DNA]</scope>
    <source>
        <strain evidence="13">SC2-6</strain>
    </source>
</reference>
<dbReference type="InterPro" id="IPR047770">
    <property type="entry name" value="RegB"/>
</dbReference>
<evidence type="ECO:0000259" key="11">
    <source>
        <dbReference type="PROSITE" id="PS50109"/>
    </source>
</evidence>
<dbReference type="PRINTS" id="PR00344">
    <property type="entry name" value="BCTRLSENSOR"/>
</dbReference>
<dbReference type="Pfam" id="PF02518">
    <property type="entry name" value="HATPase_c"/>
    <property type="match status" value="1"/>
</dbReference>
<dbReference type="RefSeq" id="WP_114075171.1">
    <property type="nucleotide sequence ID" value="NZ_CP030918.1"/>
</dbReference>
<dbReference type="SUPFAM" id="SSF55874">
    <property type="entry name" value="ATPase domain of HSP90 chaperone/DNA topoisomerase II/histidine kinase"/>
    <property type="match status" value="1"/>
</dbReference>
<dbReference type="InterPro" id="IPR050980">
    <property type="entry name" value="2C_sensor_his_kinase"/>
</dbReference>
<evidence type="ECO:0000256" key="2">
    <source>
        <dbReference type="ARBA" id="ARBA00004651"/>
    </source>
</evidence>
<gene>
    <name evidence="12" type="ORF">DRW48_03330</name>
</gene>
<feature type="domain" description="Histidine kinase" evidence="11">
    <location>
        <begin position="212"/>
        <end position="425"/>
    </location>
</feature>
<keyword evidence="9" id="KW-0067">ATP-binding</keyword>
<organism evidence="12 13">
    <name type="scientific">Paracoccus suum</name>
    <dbReference type="NCBI Taxonomy" id="2259340"/>
    <lineage>
        <taxon>Bacteria</taxon>
        <taxon>Pseudomonadati</taxon>
        <taxon>Pseudomonadota</taxon>
        <taxon>Alphaproteobacteria</taxon>
        <taxon>Rhodobacterales</taxon>
        <taxon>Paracoccaceae</taxon>
        <taxon>Paracoccus</taxon>
    </lineage>
</organism>
<dbReference type="InterPro" id="IPR005467">
    <property type="entry name" value="His_kinase_dom"/>
</dbReference>
<dbReference type="Gene3D" id="3.30.565.10">
    <property type="entry name" value="Histidine kinase-like ATPase, C-terminal domain"/>
    <property type="match status" value="1"/>
</dbReference>
<dbReference type="GO" id="GO:0000155">
    <property type="term" value="F:phosphorelay sensor kinase activity"/>
    <property type="evidence" value="ECO:0007669"/>
    <property type="project" value="InterPro"/>
</dbReference>
<keyword evidence="4" id="KW-1003">Cell membrane</keyword>
<comment type="subcellular location">
    <subcellularLocation>
        <location evidence="2">Cell membrane</location>
        <topology evidence="2">Multi-pass membrane protein</topology>
    </subcellularLocation>
</comment>
<name>A0A344PHJ7_9RHOB</name>
<sequence>MDRTDRPIPHPHNEPIRLRTLILLRWVAILGQLVAVAVAVALGLHFQNGMVLGVIAIGAGLNLVLSWRGVRPDGWQVTAQLALDVAQVAALLVLTGGMSNPFALLILAPVTIAATALNRNNVLFLGLATAAMVSFAAVMSLPLVDRAGHELKMPHLLEVGHWFALVIAICFFAAYALRVSNELRARATALSATEMALAREQKLQHLGGVVAAAAHEMGTPLATIKLISTELADELSDILEDRPELAGDLALLRQSADRCRDILRSMGRAGKDDVMLHNAPLGALIEEAAAPHAARGRIVQSMSADGSSPEPMVKRDPGVIHGLRNLVQNAVDFAAHTVRVEAAWNASRVMVTISDDGPGYSPAMLARIGEPFLRARRPDDDRPGYEGMGLGLFIAKTLLERSGATLTFRNGGPGAVVEVAWPRARIESDIRGPLGDNPEITA</sequence>
<dbReference type="EC" id="2.7.13.3" evidence="3"/>
<dbReference type="Gene3D" id="1.10.287.130">
    <property type="match status" value="1"/>
</dbReference>
<dbReference type="Proteomes" id="UP000252023">
    <property type="component" value="Chromosome"/>
</dbReference>
<evidence type="ECO:0000256" key="9">
    <source>
        <dbReference type="ARBA" id="ARBA00022840"/>
    </source>
</evidence>
<evidence type="ECO:0000256" key="10">
    <source>
        <dbReference type="SAM" id="Phobius"/>
    </source>
</evidence>
<evidence type="ECO:0000256" key="7">
    <source>
        <dbReference type="ARBA" id="ARBA00022741"/>
    </source>
</evidence>
<protein>
    <recommendedName>
        <fullName evidence="3">histidine kinase</fullName>
        <ecNumber evidence="3">2.7.13.3</ecNumber>
    </recommendedName>
</protein>
<feature type="transmembrane region" description="Helical" evidence="10">
    <location>
        <begin position="156"/>
        <end position="177"/>
    </location>
</feature>
<feature type="transmembrane region" description="Helical" evidence="10">
    <location>
        <begin position="21"/>
        <end position="44"/>
    </location>
</feature>
<keyword evidence="10" id="KW-1133">Transmembrane helix</keyword>
<comment type="catalytic activity">
    <reaction evidence="1">
        <text>ATP + protein L-histidine = ADP + protein N-phospho-L-histidine.</text>
        <dbReference type="EC" id="2.7.13.3"/>
    </reaction>
</comment>
<dbReference type="SMART" id="SM00387">
    <property type="entry name" value="HATPase_c"/>
    <property type="match status" value="1"/>
</dbReference>
<keyword evidence="8 12" id="KW-0418">Kinase</keyword>
<dbReference type="AlphaFoldDB" id="A0A344PHJ7"/>
<evidence type="ECO:0000313" key="13">
    <source>
        <dbReference type="Proteomes" id="UP000252023"/>
    </source>
</evidence>
<proteinExistence type="predicted"/>
<dbReference type="InterPro" id="IPR003661">
    <property type="entry name" value="HisK_dim/P_dom"/>
</dbReference>
<dbReference type="OrthoDB" id="9785252at2"/>
<evidence type="ECO:0000313" key="12">
    <source>
        <dbReference type="EMBL" id="AXC48852.1"/>
    </source>
</evidence>
<evidence type="ECO:0000256" key="4">
    <source>
        <dbReference type="ARBA" id="ARBA00022475"/>
    </source>
</evidence>
<evidence type="ECO:0000256" key="5">
    <source>
        <dbReference type="ARBA" id="ARBA00022553"/>
    </source>
</evidence>
<keyword evidence="13" id="KW-1185">Reference proteome</keyword>
<keyword evidence="10" id="KW-0472">Membrane</keyword>
<dbReference type="SUPFAM" id="SSF47384">
    <property type="entry name" value="Homodimeric domain of signal transducing histidine kinase"/>
    <property type="match status" value="1"/>
</dbReference>
<feature type="transmembrane region" description="Helical" evidence="10">
    <location>
        <begin position="50"/>
        <end position="67"/>
    </location>
</feature>
<dbReference type="PANTHER" id="PTHR44936:SF10">
    <property type="entry name" value="SENSOR PROTEIN RSTB"/>
    <property type="match status" value="1"/>
</dbReference>
<feature type="transmembrane region" description="Helical" evidence="10">
    <location>
        <begin position="88"/>
        <end position="116"/>
    </location>
</feature>
<dbReference type="EMBL" id="CP030918">
    <property type="protein sequence ID" value="AXC48852.1"/>
    <property type="molecule type" value="Genomic_DNA"/>
</dbReference>
<dbReference type="PROSITE" id="PS50109">
    <property type="entry name" value="HIS_KIN"/>
    <property type="match status" value="1"/>
</dbReference>
<dbReference type="PANTHER" id="PTHR44936">
    <property type="entry name" value="SENSOR PROTEIN CREC"/>
    <property type="match status" value="1"/>
</dbReference>
<evidence type="ECO:0000256" key="8">
    <source>
        <dbReference type="ARBA" id="ARBA00022777"/>
    </source>
</evidence>
<dbReference type="CDD" id="cd00082">
    <property type="entry name" value="HisKA"/>
    <property type="match status" value="1"/>
</dbReference>
<dbReference type="KEGG" id="pars:DRW48_03330"/>
<keyword evidence="5" id="KW-0597">Phosphoprotein</keyword>
<dbReference type="InterPro" id="IPR003594">
    <property type="entry name" value="HATPase_dom"/>
</dbReference>
<dbReference type="InterPro" id="IPR036097">
    <property type="entry name" value="HisK_dim/P_sf"/>
</dbReference>
<feature type="transmembrane region" description="Helical" evidence="10">
    <location>
        <begin position="122"/>
        <end position="144"/>
    </location>
</feature>
<dbReference type="GO" id="GO:0005886">
    <property type="term" value="C:plasma membrane"/>
    <property type="evidence" value="ECO:0007669"/>
    <property type="project" value="UniProtKB-SubCell"/>
</dbReference>
<dbReference type="NCBIfam" id="NF033792">
    <property type="entry name" value="ActS_PrrB_HisK"/>
    <property type="match status" value="1"/>
</dbReference>
<dbReference type="InterPro" id="IPR036890">
    <property type="entry name" value="HATPase_C_sf"/>
</dbReference>
<evidence type="ECO:0000256" key="6">
    <source>
        <dbReference type="ARBA" id="ARBA00022679"/>
    </source>
</evidence>
<keyword evidence="6" id="KW-0808">Transferase</keyword>
<dbReference type="InterPro" id="IPR004358">
    <property type="entry name" value="Sig_transdc_His_kin-like_C"/>
</dbReference>
<accession>A0A344PHJ7</accession>
<keyword evidence="10" id="KW-0812">Transmembrane</keyword>
<evidence type="ECO:0000256" key="3">
    <source>
        <dbReference type="ARBA" id="ARBA00012438"/>
    </source>
</evidence>
<evidence type="ECO:0000256" key="1">
    <source>
        <dbReference type="ARBA" id="ARBA00000085"/>
    </source>
</evidence>
<dbReference type="GO" id="GO:0005524">
    <property type="term" value="F:ATP binding"/>
    <property type="evidence" value="ECO:0007669"/>
    <property type="project" value="UniProtKB-KW"/>
</dbReference>
<keyword evidence="7" id="KW-0547">Nucleotide-binding</keyword>